<organism evidence="2 3">
    <name type="scientific">Methylobacterium oryzae</name>
    <dbReference type="NCBI Taxonomy" id="334852"/>
    <lineage>
        <taxon>Bacteria</taxon>
        <taxon>Pseudomonadati</taxon>
        <taxon>Pseudomonadota</taxon>
        <taxon>Alphaproteobacteria</taxon>
        <taxon>Hyphomicrobiales</taxon>
        <taxon>Methylobacteriaceae</taxon>
        <taxon>Methylobacterium</taxon>
    </lineage>
</organism>
<name>A0ABU7TP18_9HYPH</name>
<proteinExistence type="predicted"/>
<reference evidence="2 3" key="1">
    <citation type="journal article" date="2012" name="Genet. Mol. Biol.">
        <title>Analysis of 16S rRNA and mxaF genes revealing insights into Methylobacterium niche-specific plant association.</title>
        <authorList>
            <person name="Dourado M.N."/>
            <person name="Andreote F.D."/>
            <person name="Dini-Andreote F."/>
            <person name="Conti R."/>
            <person name="Araujo J.M."/>
            <person name="Araujo W.L."/>
        </authorList>
    </citation>
    <scope>NUCLEOTIDE SEQUENCE [LARGE SCALE GENOMIC DNA]</scope>
    <source>
        <strain evidence="2 3">TC3-10</strain>
    </source>
</reference>
<protein>
    <submittedName>
        <fullName evidence="2">Uncharacterized protein</fullName>
    </submittedName>
</protein>
<evidence type="ECO:0000313" key="2">
    <source>
        <dbReference type="EMBL" id="MEE7491087.1"/>
    </source>
</evidence>
<sequence>MAVEITDYPSLSAAFEDYLARTDLTEFLPYFVRVTEAWLNRQLRTREMMATAGLLPVAGTPGYTIPGDYLEWIALQWSSADLSRVQMLRYVEPDSPEFRHRFRPNGDPQYFTVLGDQVQTRSLQPGKVSLTYYRQIPALSAAAPTNWLLTKAPELYLYGVMAEAYRFQKDEARNQKWLADGMSFLQALMGQGDSQKTGGRPRRTAEDQAEATARDTPN</sequence>
<dbReference type="RefSeq" id="WP_331301875.1">
    <property type="nucleotide sequence ID" value="NZ_MLCA01000006.1"/>
</dbReference>
<dbReference type="EMBL" id="MLCA01000006">
    <property type="protein sequence ID" value="MEE7491087.1"/>
    <property type="molecule type" value="Genomic_DNA"/>
</dbReference>
<evidence type="ECO:0000256" key="1">
    <source>
        <dbReference type="SAM" id="MobiDB-lite"/>
    </source>
</evidence>
<evidence type="ECO:0000313" key="3">
    <source>
        <dbReference type="Proteomes" id="UP001355206"/>
    </source>
</evidence>
<feature type="region of interest" description="Disordered" evidence="1">
    <location>
        <begin position="190"/>
        <end position="218"/>
    </location>
</feature>
<accession>A0ABU7TP18</accession>
<gene>
    <name evidence="2" type="ORF">MOTC310_11695</name>
</gene>
<keyword evidence="3" id="KW-1185">Reference proteome</keyword>
<dbReference type="Pfam" id="PF24175">
    <property type="entry name" value="SU10_adaptor"/>
    <property type="match status" value="1"/>
</dbReference>
<comment type="caution">
    <text evidence="2">The sequence shown here is derived from an EMBL/GenBank/DDBJ whole genome shotgun (WGS) entry which is preliminary data.</text>
</comment>
<dbReference type="InterPro" id="IPR056209">
    <property type="entry name" value="SU10_adaptor"/>
</dbReference>
<dbReference type="Proteomes" id="UP001355206">
    <property type="component" value="Unassembled WGS sequence"/>
</dbReference>